<comment type="caution">
    <text evidence="3">The sequence shown here is derived from an EMBL/GenBank/DDBJ whole genome shotgun (WGS) entry which is preliminary data.</text>
</comment>
<evidence type="ECO:0000313" key="4">
    <source>
        <dbReference type="Proteomes" id="UP000529795"/>
    </source>
</evidence>
<protein>
    <submittedName>
        <fullName evidence="3">Colanic acid biosynthesis glycosyl transferase WcaI</fullName>
    </submittedName>
</protein>
<dbReference type="AlphaFoldDB" id="A0A840FB79"/>
<feature type="domain" description="Glycosyl transferase family 1" evidence="1">
    <location>
        <begin position="225"/>
        <end position="383"/>
    </location>
</feature>
<feature type="domain" description="Glycosyltransferase subfamily 4-like N-terminal" evidence="2">
    <location>
        <begin position="16"/>
        <end position="203"/>
    </location>
</feature>
<dbReference type="Pfam" id="PF00534">
    <property type="entry name" value="Glycos_transf_1"/>
    <property type="match status" value="1"/>
</dbReference>
<keyword evidence="3" id="KW-0808">Transferase</keyword>
<dbReference type="Proteomes" id="UP000529795">
    <property type="component" value="Unassembled WGS sequence"/>
</dbReference>
<dbReference type="RefSeq" id="WP_183984096.1">
    <property type="nucleotide sequence ID" value="NZ_JACIEV010000004.1"/>
</dbReference>
<dbReference type="PANTHER" id="PTHR12526">
    <property type="entry name" value="GLYCOSYLTRANSFERASE"/>
    <property type="match status" value="1"/>
</dbReference>
<dbReference type="Gene3D" id="3.40.50.2000">
    <property type="entry name" value="Glycogen Phosphorylase B"/>
    <property type="match status" value="2"/>
</dbReference>
<reference evidence="3 4" key="1">
    <citation type="submission" date="2020-08" db="EMBL/GenBank/DDBJ databases">
        <title>Genomic Encyclopedia of Type Strains, Phase IV (KMG-IV): sequencing the most valuable type-strain genomes for metagenomic binning, comparative biology and taxonomic classification.</title>
        <authorList>
            <person name="Goeker M."/>
        </authorList>
    </citation>
    <scope>NUCLEOTIDE SEQUENCE [LARGE SCALE GENOMIC DNA]</scope>
    <source>
        <strain evidence="3 4">YC6723</strain>
    </source>
</reference>
<evidence type="ECO:0000259" key="1">
    <source>
        <dbReference type="Pfam" id="PF00534"/>
    </source>
</evidence>
<dbReference type="GO" id="GO:0016757">
    <property type="term" value="F:glycosyltransferase activity"/>
    <property type="evidence" value="ECO:0007669"/>
    <property type="project" value="InterPro"/>
</dbReference>
<evidence type="ECO:0000259" key="2">
    <source>
        <dbReference type="Pfam" id="PF13579"/>
    </source>
</evidence>
<gene>
    <name evidence="3" type="ORF">GGQ80_001798</name>
</gene>
<dbReference type="EMBL" id="JACIEV010000004">
    <property type="protein sequence ID" value="MBB4153892.1"/>
    <property type="molecule type" value="Genomic_DNA"/>
</dbReference>
<keyword evidence="4" id="KW-1185">Reference proteome</keyword>
<name>A0A840FB79_9SPHN</name>
<dbReference type="InterPro" id="IPR028098">
    <property type="entry name" value="Glyco_trans_4-like_N"/>
</dbReference>
<dbReference type="InterPro" id="IPR001296">
    <property type="entry name" value="Glyco_trans_1"/>
</dbReference>
<dbReference type="SUPFAM" id="SSF53756">
    <property type="entry name" value="UDP-Glycosyltransferase/glycogen phosphorylase"/>
    <property type="match status" value="1"/>
</dbReference>
<dbReference type="Pfam" id="PF13579">
    <property type="entry name" value="Glyco_trans_4_4"/>
    <property type="match status" value="1"/>
</dbReference>
<dbReference type="CDD" id="cd03794">
    <property type="entry name" value="GT4_WbuB-like"/>
    <property type="match status" value="1"/>
</dbReference>
<sequence length="425" mass="46035">MNVLILSLNYAPEPVGIGPYSHGMATALAAAGHDVTVVCGKPYYPAWKPDPAYTGGGVRRAQEDGVAVVRVPHYVPAVPSGGKRLLHHIGFALRALPVLLAEARRRRPDVVIGVAPSLISVVCARFVAQLMRVPFWLHVQDFEVEAVFATGLLPANGALTRVARWFERQAMAADRASSISPQMCAKLAEKGFARDRIVEFRNWAQIDHIRPLERPSVLSEHWAIDRPLVALYSGNIANKQGIEIIIAAARRLAHRRDLMFVICGNGPNRARLEEQASGLDNVRFHDLQPIELLPELLGLADVHLLPQIAGVADLVLPSKLANMLASGRPVVATALPGTGLAREVEDVGIVTAPEDADAFADAIQALLDDPAERARLGDAARRRAETRWSRATILDRFERDLVQGVTPAATATAAVLSVADPIELR</sequence>
<evidence type="ECO:0000313" key="3">
    <source>
        <dbReference type="EMBL" id="MBB4153892.1"/>
    </source>
</evidence>
<organism evidence="3 4">
    <name type="scientific">Sphingomonas jinjuensis</name>
    <dbReference type="NCBI Taxonomy" id="535907"/>
    <lineage>
        <taxon>Bacteria</taxon>
        <taxon>Pseudomonadati</taxon>
        <taxon>Pseudomonadota</taxon>
        <taxon>Alphaproteobacteria</taxon>
        <taxon>Sphingomonadales</taxon>
        <taxon>Sphingomonadaceae</taxon>
        <taxon>Sphingomonas</taxon>
    </lineage>
</organism>
<dbReference type="NCBIfam" id="NF007640">
    <property type="entry name" value="PRK10307.1"/>
    <property type="match status" value="1"/>
</dbReference>
<proteinExistence type="predicted"/>
<accession>A0A840FB79</accession>